<reference evidence="2 3" key="1">
    <citation type="submission" date="2024-01" db="EMBL/GenBank/DDBJ databases">
        <title>Genome assemblies of Stephania.</title>
        <authorList>
            <person name="Yang L."/>
        </authorList>
    </citation>
    <scope>NUCLEOTIDE SEQUENCE [LARGE SCALE GENOMIC DNA]</scope>
    <source>
        <strain evidence="2">JXDWG</strain>
        <tissue evidence="2">Leaf</tissue>
    </source>
</reference>
<comment type="caution">
    <text evidence="2">The sequence shown here is derived from an EMBL/GenBank/DDBJ whole genome shotgun (WGS) entry which is preliminary data.</text>
</comment>
<organism evidence="2 3">
    <name type="scientific">Stephania cephalantha</name>
    <dbReference type="NCBI Taxonomy" id="152367"/>
    <lineage>
        <taxon>Eukaryota</taxon>
        <taxon>Viridiplantae</taxon>
        <taxon>Streptophyta</taxon>
        <taxon>Embryophyta</taxon>
        <taxon>Tracheophyta</taxon>
        <taxon>Spermatophyta</taxon>
        <taxon>Magnoliopsida</taxon>
        <taxon>Ranunculales</taxon>
        <taxon>Menispermaceae</taxon>
        <taxon>Menispermoideae</taxon>
        <taxon>Cissampelideae</taxon>
        <taxon>Stephania</taxon>
    </lineage>
</organism>
<dbReference type="EMBL" id="JBBNAG010000001">
    <property type="protein sequence ID" value="KAK9167378.1"/>
    <property type="molecule type" value="Genomic_DNA"/>
</dbReference>
<dbReference type="Proteomes" id="UP001419268">
    <property type="component" value="Unassembled WGS sequence"/>
</dbReference>
<feature type="compositionally biased region" description="Basic and acidic residues" evidence="1">
    <location>
        <begin position="115"/>
        <end position="125"/>
    </location>
</feature>
<feature type="compositionally biased region" description="Basic and acidic residues" evidence="1">
    <location>
        <begin position="32"/>
        <end position="42"/>
    </location>
</feature>
<accession>A0AAP0Q536</accession>
<feature type="compositionally biased region" description="Low complexity" evidence="1">
    <location>
        <begin position="126"/>
        <end position="138"/>
    </location>
</feature>
<feature type="region of interest" description="Disordered" evidence="1">
    <location>
        <begin position="23"/>
        <end position="138"/>
    </location>
</feature>
<evidence type="ECO:0000313" key="2">
    <source>
        <dbReference type="EMBL" id="KAK9167378.1"/>
    </source>
</evidence>
<evidence type="ECO:0000313" key="3">
    <source>
        <dbReference type="Proteomes" id="UP001419268"/>
    </source>
</evidence>
<name>A0AAP0Q536_9MAGN</name>
<evidence type="ECO:0000256" key="1">
    <source>
        <dbReference type="SAM" id="MobiDB-lite"/>
    </source>
</evidence>
<keyword evidence="3" id="KW-1185">Reference proteome</keyword>
<dbReference type="AlphaFoldDB" id="A0AAP0Q536"/>
<feature type="compositionally biased region" description="Basic and acidic residues" evidence="1">
    <location>
        <begin position="55"/>
        <end position="66"/>
    </location>
</feature>
<proteinExistence type="predicted"/>
<sequence>MISGGFSLEVFKQWAPSEMNLIALPGQGGVKGDQRLRRSRVEQRRRRSRAQPVAAEDRGGDQERAAAARGPSSGGGQLRRRPVSAAQGASDLADHGVTGSSGGGSTIWAATADLNKGEAATDPKKGAAATTNSGAGGE</sequence>
<gene>
    <name evidence="2" type="ORF">Scep_002569</name>
</gene>
<protein>
    <submittedName>
        <fullName evidence="2">Uncharacterized protein</fullName>
    </submittedName>
</protein>